<dbReference type="GO" id="GO:0016705">
    <property type="term" value="F:oxidoreductase activity, acting on paired donors, with incorporation or reduction of molecular oxygen"/>
    <property type="evidence" value="ECO:0007669"/>
    <property type="project" value="InterPro"/>
</dbReference>
<dbReference type="PANTHER" id="PTHR46696">
    <property type="entry name" value="P450, PUTATIVE (EUROFUNG)-RELATED"/>
    <property type="match status" value="1"/>
</dbReference>
<sequence length="396" mass="43567">MAASATRHPYPFDRAVPTAIPPLYEELRETERVAAITMATGDPGFLVTRYEDVRFVLSDPRFSVRQDLPGAPRLTEMTFESVMTTDPPVHTRLRRLLSRDFTARRIERMRPRLEEIAEGLLDEMEKKGAPADIVESLAVPFPITVICELLGVPMVDVARFRGWADTMVSLTGYSMEDWTAARDALESYLDGLVAAKRENPGSDLLSALVATAAEDNELTDHDVRSLSLILLLAGYEPASNQLGSSVLTLLRFPDRLAELRRDPGLLPSAVEELMRYAPAGDGALFRVTLEDVTIGDTHIPANSAVLASTQAANWDPRRFDDPTGLRLDRPDNQHTALGHGIHFCLGAALARVELQVAIGALLRRFPRLALATDESGLRWSSPGSMLSGFAEIPVTW</sequence>
<evidence type="ECO:0000313" key="8">
    <source>
        <dbReference type="Proteomes" id="UP000653493"/>
    </source>
</evidence>
<evidence type="ECO:0000256" key="5">
    <source>
        <dbReference type="ARBA" id="ARBA00023004"/>
    </source>
</evidence>
<protein>
    <submittedName>
        <fullName evidence="7">Cytochrome P450</fullName>
    </submittedName>
</protein>
<organism evidence="7 8">
    <name type="scientific">Streptomyces griseoviridis</name>
    <dbReference type="NCBI Taxonomy" id="45398"/>
    <lineage>
        <taxon>Bacteria</taxon>
        <taxon>Bacillati</taxon>
        <taxon>Actinomycetota</taxon>
        <taxon>Actinomycetes</taxon>
        <taxon>Kitasatosporales</taxon>
        <taxon>Streptomycetaceae</taxon>
        <taxon>Streptomyces</taxon>
    </lineage>
</organism>
<dbReference type="InterPro" id="IPR002397">
    <property type="entry name" value="Cyt_P450_B"/>
</dbReference>
<dbReference type="InterPro" id="IPR001128">
    <property type="entry name" value="Cyt_P450"/>
</dbReference>
<dbReference type="Proteomes" id="UP000653493">
    <property type="component" value="Unassembled WGS sequence"/>
</dbReference>
<evidence type="ECO:0000256" key="4">
    <source>
        <dbReference type="ARBA" id="ARBA00023002"/>
    </source>
</evidence>
<keyword evidence="2" id="KW-0349">Heme</keyword>
<dbReference type="SMR" id="A0A918GDG7"/>
<dbReference type="GO" id="GO:0004497">
    <property type="term" value="F:monooxygenase activity"/>
    <property type="evidence" value="ECO:0007669"/>
    <property type="project" value="UniProtKB-KW"/>
</dbReference>
<dbReference type="AlphaFoldDB" id="A0A918GDG7"/>
<comment type="similarity">
    <text evidence="1">Belongs to the cytochrome P450 family.</text>
</comment>
<keyword evidence="6" id="KW-0503">Monooxygenase</keyword>
<dbReference type="Pfam" id="PF00067">
    <property type="entry name" value="p450"/>
    <property type="match status" value="1"/>
</dbReference>
<reference evidence="7" key="2">
    <citation type="submission" date="2020-09" db="EMBL/GenBank/DDBJ databases">
        <authorList>
            <person name="Sun Q."/>
            <person name="Ohkuma M."/>
        </authorList>
    </citation>
    <scope>NUCLEOTIDE SEQUENCE</scope>
    <source>
        <strain evidence="7">JCM 4234</strain>
    </source>
</reference>
<dbReference type="EMBL" id="BMSL01000004">
    <property type="protein sequence ID" value="GGS31215.1"/>
    <property type="molecule type" value="Genomic_DNA"/>
</dbReference>
<dbReference type="GO" id="GO:0005506">
    <property type="term" value="F:iron ion binding"/>
    <property type="evidence" value="ECO:0007669"/>
    <property type="project" value="InterPro"/>
</dbReference>
<dbReference type="PRINTS" id="PR00359">
    <property type="entry name" value="BP450"/>
</dbReference>
<proteinExistence type="inferred from homology"/>
<keyword evidence="3" id="KW-0479">Metal-binding</keyword>
<dbReference type="GO" id="GO:0020037">
    <property type="term" value="F:heme binding"/>
    <property type="evidence" value="ECO:0007669"/>
    <property type="project" value="InterPro"/>
</dbReference>
<evidence type="ECO:0000256" key="3">
    <source>
        <dbReference type="ARBA" id="ARBA00022723"/>
    </source>
</evidence>
<dbReference type="InterPro" id="IPR036396">
    <property type="entry name" value="Cyt_P450_sf"/>
</dbReference>
<evidence type="ECO:0000256" key="6">
    <source>
        <dbReference type="ARBA" id="ARBA00023033"/>
    </source>
</evidence>
<dbReference type="CDD" id="cd11031">
    <property type="entry name" value="Cyp158A-like"/>
    <property type="match status" value="1"/>
</dbReference>
<reference evidence="7" key="1">
    <citation type="journal article" date="2014" name="Int. J. Syst. Evol. Microbiol.">
        <title>Complete genome sequence of Corynebacterium casei LMG S-19264T (=DSM 44701T), isolated from a smear-ripened cheese.</title>
        <authorList>
            <consortium name="US DOE Joint Genome Institute (JGI-PGF)"/>
            <person name="Walter F."/>
            <person name="Albersmeier A."/>
            <person name="Kalinowski J."/>
            <person name="Ruckert C."/>
        </authorList>
    </citation>
    <scope>NUCLEOTIDE SEQUENCE</scope>
    <source>
        <strain evidence="7">JCM 4234</strain>
    </source>
</reference>
<keyword evidence="4" id="KW-0560">Oxidoreductase</keyword>
<evidence type="ECO:0000256" key="1">
    <source>
        <dbReference type="ARBA" id="ARBA00010617"/>
    </source>
</evidence>
<keyword evidence="8" id="KW-1185">Reference proteome</keyword>
<dbReference type="Gene3D" id="1.10.630.10">
    <property type="entry name" value="Cytochrome P450"/>
    <property type="match status" value="1"/>
</dbReference>
<dbReference type="FunFam" id="1.10.630.10:FF:000018">
    <property type="entry name" value="Cytochrome P450 monooxygenase"/>
    <property type="match status" value="1"/>
</dbReference>
<evidence type="ECO:0000313" key="7">
    <source>
        <dbReference type="EMBL" id="GGS31215.1"/>
    </source>
</evidence>
<comment type="caution">
    <text evidence="7">The sequence shown here is derived from an EMBL/GenBank/DDBJ whole genome shotgun (WGS) entry which is preliminary data.</text>
</comment>
<evidence type="ECO:0000256" key="2">
    <source>
        <dbReference type="ARBA" id="ARBA00022617"/>
    </source>
</evidence>
<name>A0A918GDG7_STRGD</name>
<keyword evidence="5" id="KW-0408">Iron</keyword>
<dbReference type="PANTHER" id="PTHR46696:SF6">
    <property type="entry name" value="P450, PUTATIVE (EUROFUNG)-RELATED"/>
    <property type="match status" value="1"/>
</dbReference>
<accession>A0A918GDG7</accession>
<gene>
    <name evidence="7" type="ORF">GCM10010238_20330</name>
</gene>
<dbReference type="SUPFAM" id="SSF48264">
    <property type="entry name" value="Cytochrome P450"/>
    <property type="match status" value="1"/>
</dbReference>